<organism evidence="4 5">
    <name type="scientific">Claviceps africana</name>
    <dbReference type="NCBI Taxonomy" id="83212"/>
    <lineage>
        <taxon>Eukaryota</taxon>
        <taxon>Fungi</taxon>
        <taxon>Dikarya</taxon>
        <taxon>Ascomycota</taxon>
        <taxon>Pezizomycotina</taxon>
        <taxon>Sordariomycetes</taxon>
        <taxon>Hypocreomycetidae</taxon>
        <taxon>Hypocreales</taxon>
        <taxon>Clavicipitaceae</taxon>
        <taxon>Claviceps</taxon>
    </lineage>
</organism>
<comment type="caution">
    <text evidence="4">The sequence shown here is derived from an EMBL/GenBank/DDBJ whole genome shotgun (WGS) entry which is preliminary data.</text>
</comment>
<dbReference type="AlphaFoldDB" id="A0A8K0JB89"/>
<evidence type="ECO:0000256" key="1">
    <source>
        <dbReference type="SAM" id="SignalP"/>
    </source>
</evidence>
<keyword evidence="1" id="KW-0732">Signal</keyword>
<feature type="domain" description="EGF-like" evidence="2 3">
    <location>
        <begin position="75"/>
        <end position="86"/>
    </location>
</feature>
<evidence type="ECO:0000313" key="4">
    <source>
        <dbReference type="EMBL" id="KAG5929227.1"/>
    </source>
</evidence>
<name>A0A8K0JB89_9HYPO</name>
<gene>
    <name evidence="4" type="ORF">E4U42_006732</name>
</gene>
<keyword evidence="5" id="KW-1185">Reference proteome</keyword>
<sequence length="89" mass="9495">MATLSLKSFILEVVLAVPLMATASRNLTFENPDHLASKLATINEKSGICPPCFNCLLPSHTCAQYAGCNEFNGKCDCPEGFGGDDCLQP</sequence>
<evidence type="ECO:0000259" key="2">
    <source>
        <dbReference type="PROSITE" id="PS00022"/>
    </source>
</evidence>
<accession>A0A8K0JB89</accession>
<reference evidence="4" key="1">
    <citation type="journal article" date="2020" name="bioRxiv">
        <title>Whole genome comparisons of ergot fungi reveals the divergence and evolution of species within the genus Claviceps are the result of varying mechanisms driving genome evolution and host range expansion.</title>
        <authorList>
            <person name="Wyka S.A."/>
            <person name="Mondo S.J."/>
            <person name="Liu M."/>
            <person name="Dettman J."/>
            <person name="Nalam V."/>
            <person name="Broders K.D."/>
        </authorList>
    </citation>
    <scope>NUCLEOTIDE SEQUENCE</scope>
    <source>
        <strain evidence="4">CCC 489</strain>
    </source>
</reference>
<dbReference type="OrthoDB" id="66620at2759"/>
<evidence type="ECO:0000259" key="3">
    <source>
        <dbReference type="PROSITE" id="PS01186"/>
    </source>
</evidence>
<dbReference type="EMBL" id="SRPY01000071">
    <property type="protein sequence ID" value="KAG5929227.1"/>
    <property type="molecule type" value="Genomic_DNA"/>
</dbReference>
<proteinExistence type="predicted"/>
<dbReference type="PROSITE" id="PS01186">
    <property type="entry name" value="EGF_2"/>
    <property type="match status" value="1"/>
</dbReference>
<feature type="non-terminal residue" evidence="4">
    <location>
        <position position="1"/>
    </location>
</feature>
<feature type="chain" id="PRO_5035434352" description="EGF-like domain-containing protein" evidence="1">
    <location>
        <begin position="17"/>
        <end position="89"/>
    </location>
</feature>
<dbReference type="Proteomes" id="UP000811619">
    <property type="component" value="Unassembled WGS sequence"/>
</dbReference>
<evidence type="ECO:0000313" key="5">
    <source>
        <dbReference type="Proteomes" id="UP000811619"/>
    </source>
</evidence>
<dbReference type="PROSITE" id="PS00022">
    <property type="entry name" value="EGF_1"/>
    <property type="match status" value="1"/>
</dbReference>
<protein>
    <recommendedName>
        <fullName evidence="2 3">EGF-like domain-containing protein</fullName>
    </recommendedName>
</protein>
<feature type="signal peptide" evidence="1">
    <location>
        <begin position="1"/>
        <end position="16"/>
    </location>
</feature>
<dbReference type="InterPro" id="IPR000742">
    <property type="entry name" value="EGF"/>
</dbReference>